<protein>
    <submittedName>
        <fullName evidence="1">Uncharacterized protein</fullName>
    </submittedName>
</protein>
<name>A0A1K1SZP2_9BACT</name>
<evidence type="ECO:0000313" key="2">
    <source>
        <dbReference type="EMBL" id="WQG88995.1"/>
    </source>
</evidence>
<dbReference type="EMBL" id="FPIZ01000043">
    <property type="protein sequence ID" value="SFW89816.1"/>
    <property type="molecule type" value="Genomic_DNA"/>
</dbReference>
<organism evidence="1 3">
    <name type="scientific">Chitinophaga sancti</name>
    <dbReference type="NCBI Taxonomy" id="1004"/>
    <lineage>
        <taxon>Bacteria</taxon>
        <taxon>Pseudomonadati</taxon>
        <taxon>Bacteroidota</taxon>
        <taxon>Chitinophagia</taxon>
        <taxon>Chitinophagales</taxon>
        <taxon>Chitinophagaceae</taxon>
        <taxon>Chitinophaga</taxon>
    </lineage>
</organism>
<gene>
    <name evidence="1" type="ORF">SAMN05661012_06496</name>
    <name evidence="2" type="ORF">SR876_29120</name>
</gene>
<evidence type="ECO:0000313" key="4">
    <source>
        <dbReference type="Proteomes" id="UP001326715"/>
    </source>
</evidence>
<keyword evidence="4" id="KW-1185">Reference proteome</keyword>
<dbReference type="EMBL" id="CP140154">
    <property type="protein sequence ID" value="WQG88995.1"/>
    <property type="molecule type" value="Genomic_DNA"/>
</dbReference>
<evidence type="ECO:0000313" key="1">
    <source>
        <dbReference type="EMBL" id="SFW89816.1"/>
    </source>
</evidence>
<sequence length="80" mass="9297">MEHLSEEQYKTLVDVQQSYLQTAIKRKGRISSQVEEAFFHATSYLLIAHALDLQREIRHLNLAEHFRIVLPKIGARHGSK</sequence>
<dbReference type="AlphaFoldDB" id="A0A1K1SZP2"/>
<dbReference type="Proteomes" id="UP001326715">
    <property type="component" value="Chromosome"/>
</dbReference>
<proteinExistence type="predicted"/>
<reference evidence="1 3" key="1">
    <citation type="submission" date="2016-11" db="EMBL/GenBank/DDBJ databases">
        <authorList>
            <person name="Jaros S."/>
            <person name="Januszkiewicz K."/>
            <person name="Wedrychowicz H."/>
        </authorList>
    </citation>
    <scope>NUCLEOTIDE SEQUENCE [LARGE SCALE GENOMIC DNA]</scope>
    <source>
        <strain evidence="1 3">DSM 784</strain>
    </source>
</reference>
<evidence type="ECO:0000313" key="3">
    <source>
        <dbReference type="Proteomes" id="UP000183788"/>
    </source>
</evidence>
<accession>A0A1K1SZP2</accession>
<reference evidence="2 4" key="2">
    <citation type="submission" date="2023-11" db="EMBL/GenBank/DDBJ databases">
        <title>MicrobeMod: A computational toolkit for identifying prokaryotic methylation and restriction-modification with nanopore sequencing.</title>
        <authorList>
            <person name="Crits-Christoph A."/>
            <person name="Kang S.C."/>
            <person name="Lee H."/>
            <person name="Ostrov N."/>
        </authorList>
    </citation>
    <scope>NUCLEOTIDE SEQUENCE [LARGE SCALE GENOMIC DNA]</scope>
    <source>
        <strain evidence="2 4">ATCC 23090</strain>
    </source>
</reference>
<dbReference type="RefSeq" id="WP_072366405.1">
    <property type="nucleotide sequence ID" value="NZ_CP139972.1"/>
</dbReference>
<dbReference type="Proteomes" id="UP000183788">
    <property type="component" value="Unassembled WGS sequence"/>
</dbReference>